<dbReference type="EMBL" id="BAAABY010000062">
    <property type="protein sequence ID" value="GAA0498850.1"/>
    <property type="molecule type" value="Genomic_DNA"/>
</dbReference>
<dbReference type="Proteomes" id="UP001500909">
    <property type="component" value="Unassembled WGS sequence"/>
</dbReference>
<protein>
    <recommendedName>
        <fullName evidence="4">Transposase</fullName>
    </recommendedName>
</protein>
<dbReference type="PANTHER" id="PTHR34613">
    <property type="entry name" value="SLL0800 PROTEIN"/>
    <property type="match status" value="1"/>
</dbReference>
<organism evidence="2 3">
    <name type="scientific">Streptomyces olivaceiscleroticus</name>
    <dbReference type="NCBI Taxonomy" id="68245"/>
    <lineage>
        <taxon>Bacteria</taxon>
        <taxon>Bacillati</taxon>
        <taxon>Actinomycetota</taxon>
        <taxon>Actinomycetes</taxon>
        <taxon>Kitasatosporales</taxon>
        <taxon>Streptomycetaceae</taxon>
        <taxon>Streptomyces</taxon>
    </lineage>
</organism>
<sequence length="148" mass="16434">MTPEALAGAMKQATNDDALTVYADLITNGLSGTPAAELWRELMGTQLFDLPNSRSWVAEGFRDQGREEGREEGRQEGRQEGEVKSKAEDLLQVLHTRGLVITAEEHARVTDCRDLELLNRWFLRAITAADVQEVFAEESGDATDRTEA</sequence>
<evidence type="ECO:0000313" key="2">
    <source>
        <dbReference type="EMBL" id="GAA0498850.1"/>
    </source>
</evidence>
<proteinExistence type="predicted"/>
<accession>A0ABN1BIW6</accession>
<dbReference type="PANTHER" id="PTHR34613:SF1">
    <property type="entry name" value="SLL6017 PROTEIN"/>
    <property type="match status" value="1"/>
</dbReference>
<evidence type="ECO:0000256" key="1">
    <source>
        <dbReference type="SAM" id="MobiDB-lite"/>
    </source>
</evidence>
<reference evidence="2 3" key="1">
    <citation type="journal article" date="2019" name="Int. J. Syst. Evol. Microbiol.">
        <title>The Global Catalogue of Microorganisms (GCM) 10K type strain sequencing project: providing services to taxonomists for standard genome sequencing and annotation.</title>
        <authorList>
            <consortium name="The Broad Institute Genomics Platform"/>
            <consortium name="The Broad Institute Genome Sequencing Center for Infectious Disease"/>
            <person name="Wu L."/>
            <person name="Ma J."/>
        </authorList>
    </citation>
    <scope>NUCLEOTIDE SEQUENCE [LARGE SCALE GENOMIC DNA]</scope>
    <source>
        <strain evidence="2 3">JCM 4805</strain>
    </source>
</reference>
<name>A0ABN1BIW6_9ACTN</name>
<feature type="region of interest" description="Disordered" evidence="1">
    <location>
        <begin position="59"/>
        <end position="87"/>
    </location>
</feature>
<evidence type="ECO:0008006" key="4">
    <source>
        <dbReference type="Google" id="ProtNLM"/>
    </source>
</evidence>
<gene>
    <name evidence="2" type="ORF">GCM10010361_75470</name>
</gene>
<feature type="compositionally biased region" description="Basic and acidic residues" evidence="1">
    <location>
        <begin position="60"/>
        <end position="87"/>
    </location>
</feature>
<evidence type="ECO:0000313" key="3">
    <source>
        <dbReference type="Proteomes" id="UP001500909"/>
    </source>
</evidence>
<keyword evidence="3" id="KW-1185">Reference proteome</keyword>
<comment type="caution">
    <text evidence="2">The sequence shown here is derived from an EMBL/GenBank/DDBJ whole genome shotgun (WGS) entry which is preliminary data.</text>
</comment>
<dbReference type="RefSeq" id="WP_346100125.1">
    <property type="nucleotide sequence ID" value="NZ_BAAABY010000062.1"/>
</dbReference>